<organism evidence="2 3">
    <name type="scientific">Actibacterium atlanticum</name>
    <dbReference type="NCBI Taxonomy" id="1461693"/>
    <lineage>
        <taxon>Bacteria</taxon>
        <taxon>Pseudomonadati</taxon>
        <taxon>Pseudomonadota</taxon>
        <taxon>Alphaproteobacteria</taxon>
        <taxon>Rhodobacterales</taxon>
        <taxon>Roseobacteraceae</taxon>
        <taxon>Actibacterium</taxon>
    </lineage>
</organism>
<dbReference type="PROSITE" id="PS51819">
    <property type="entry name" value="VOC"/>
    <property type="match status" value="1"/>
</dbReference>
<dbReference type="EMBL" id="AQQY01000003">
    <property type="protein sequence ID" value="KCV82494.1"/>
    <property type="molecule type" value="Genomic_DNA"/>
</dbReference>
<proteinExistence type="predicted"/>
<dbReference type="InterPro" id="IPR004360">
    <property type="entry name" value="Glyas_Fos-R_dOase_dom"/>
</dbReference>
<dbReference type="Pfam" id="PF00903">
    <property type="entry name" value="Glyoxalase"/>
    <property type="match status" value="1"/>
</dbReference>
<dbReference type="OrthoDB" id="9799428at2"/>
<dbReference type="RefSeq" id="WP_035249432.1">
    <property type="nucleotide sequence ID" value="NZ_AQQY01000003.1"/>
</dbReference>
<evidence type="ECO:0000313" key="2">
    <source>
        <dbReference type="EMBL" id="KCV82494.1"/>
    </source>
</evidence>
<dbReference type="InterPro" id="IPR029068">
    <property type="entry name" value="Glyas_Bleomycin-R_OHBP_Dase"/>
</dbReference>
<sequence length="120" mass="13333">MVTVQGIGGFFFRAKDPAALADWYETHFGILRVPADYDSPVWRQNAGPTVFAPFPEDSEYFGTPENQWMLNLRVDDLDAAIGALTAAGIPVDPDPNPYPNGRFAHVTDPEGNRIELWEPL</sequence>
<protein>
    <submittedName>
        <fullName evidence="2">Glyoxalase</fullName>
    </submittedName>
</protein>
<dbReference type="eggNOG" id="COG0346">
    <property type="taxonomic scope" value="Bacteria"/>
</dbReference>
<name>A0A058ZLJ5_9RHOB</name>
<comment type="caution">
    <text evidence="2">The sequence shown here is derived from an EMBL/GenBank/DDBJ whole genome shotgun (WGS) entry which is preliminary data.</text>
</comment>
<feature type="domain" description="VOC" evidence="1">
    <location>
        <begin position="6"/>
        <end position="119"/>
    </location>
</feature>
<dbReference type="Gene3D" id="3.10.180.10">
    <property type="entry name" value="2,3-Dihydroxybiphenyl 1,2-Dioxygenase, domain 1"/>
    <property type="match status" value="1"/>
</dbReference>
<dbReference type="SUPFAM" id="SSF54593">
    <property type="entry name" value="Glyoxalase/Bleomycin resistance protein/Dihydroxybiphenyl dioxygenase"/>
    <property type="match status" value="1"/>
</dbReference>
<dbReference type="Proteomes" id="UP000024836">
    <property type="component" value="Unassembled WGS sequence"/>
</dbReference>
<evidence type="ECO:0000259" key="1">
    <source>
        <dbReference type="PROSITE" id="PS51819"/>
    </source>
</evidence>
<evidence type="ECO:0000313" key="3">
    <source>
        <dbReference type="Proteomes" id="UP000024836"/>
    </source>
</evidence>
<accession>A0A058ZLJ5</accession>
<dbReference type="InterPro" id="IPR037523">
    <property type="entry name" value="VOC_core"/>
</dbReference>
<dbReference type="STRING" id="1461693.ATO10_06116"/>
<dbReference type="AlphaFoldDB" id="A0A058ZLJ5"/>
<gene>
    <name evidence="2" type="ORF">ATO10_06116</name>
</gene>
<keyword evidence="3" id="KW-1185">Reference proteome</keyword>
<reference evidence="2 3" key="1">
    <citation type="submission" date="2013-04" db="EMBL/GenBank/DDBJ databases">
        <title>Shimia sp. 22II-S11-Z10 Genome Sequencing.</title>
        <authorList>
            <person name="Lai Q."/>
            <person name="Li G."/>
            <person name="Shao Z."/>
        </authorList>
    </citation>
    <scope>NUCLEOTIDE SEQUENCE [LARGE SCALE GENOMIC DNA]</scope>
    <source>
        <strain evidence="3">22II-S11-Z10</strain>
    </source>
</reference>
<dbReference type="PATRIC" id="fig|1461693.3.peg.1239"/>
<dbReference type="PANTHER" id="PTHR33993">
    <property type="entry name" value="GLYOXALASE-RELATED"/>
    <property type="match status" value="1"/>
</dbReference>
<dbReference type="PANTHER" id="PTHR33993:SF5">
    <property type="entry name" value="GLYOXALASE"/>
    <property type="match status" value="1"/>
</dbReference>
<dbReference type="InterPro" id="IPR052164">
    <property type="entry name" value="Anthracycline_SecMetBiosynth"/>
</dbReference>